<feature type="transmembrane region" description="Helical" evidence="2">
    <location>
        <begin position="148"/>
        <end position="169"/>
    </location>
</feature>
<dbReference type="AlphaFoldDB" id="A0A7K1S9L2"/>
<feature type="transmembrane region" description="Helical" evidence="2">
    <location>
        <begin position="237"/>
        <end position="259"/>
    </location>
</feature>
<keyword evidence="2" id="KW-0812">Transmembrane</keyword>
<sequence length="362" mass="41027">MTLIKRLFSVFSRNPSLQAPVTPTVAIVPMSASLDITPLNQPESEHPLNSLLTTHLQLEPLPGWLADEESLRDEGVLFGLSDTRPDSKVAQIRAYFGKQSAPLDEQIEYYTEKIGELNLFIEHRENRITALRDQISDLRDSQPTPNNLVRHGVSLILSTVLCIGNFYLIDETLHTAFPNRWIAVGVFIAGMFNLFGRTSFFYETDTRLTGRRLIEEFSLPLATSLFILVHALQSQSIGQAIGLFVFVFFLFLLAGKLLLSTLTALQTDFSAIQSNHRLALNKTQNLSAWEAEIEQLSQEIDAIRAKKWPLVTALNHVQAEQTRLNTQRDGLVNLFISEFELARSLRDRLTEQQRKSIMNYEL</sequence>
<comment type="caution">
    <text evidence="3">The sequence shown here is derived from an EMBL/GenBank/DDBJ whole genome shotgun (WGS) entry which is preliminary data.</text>
</comment>
<keyword evidence="2" id="KW-0472">Membrane</keyword>
<evidence type="ECO:0000313" key="4">
    <source>
        <dbReference type="Proteomes" id="UP000436006"/>
    </source>
</evidence>
<keyword evidence="1" id="KW-0175">Coiled coil</keyword>
<evidence type="ECO:0000256" key="2">
    <source>
        <dbReference type="SAM" id="Phobius"/>
    </source>
</evidence>
<proteinExistence type="predicted"/>
<evidence type="ECO:0000313" key="3">
    <source>
        <dbReference type="EMBL" id="MVM30507.1"/>
    </source>
</evidence>
<accession>A0A7K1S9L2</accession>
<feature type="transmembrane region" description="Helical" evidence="2">
    <location>
        <begin position="213"/>
        <end position="231"/>
    </location>
</feature>
<name>A0A7K1S9L2_9BACT</name>
<keyword evidence="4" id="KW-1185">Reference proteome</keyword>
<feature type="coiled-coil region" evidence="1">
    <location>
        <begin position="279"/>
        <end position="306"/>
    </location>
</feature>
<gene>
    <name evidence="3" type="ORF">GO755_10720</name>
</gene>
<organism evidence="3 4">
    <name type="scientific">Spirosoma arboris</name>
    <dbReference type="NCBI Taxonomy" id="2682092"/>
    <lineage>
        <taxon>Bacteria</taxon>
        <taxon>Pseudomonadati</taxon>
        <taxon>Bacteroidota</taxon>
        <taxon>Cytophagia</taxon>
        <taxon>Cytophagales</taxon>
        <taxon>Cytophagaceae</taxon>
        <taxon>Spirosoma</taxon>
    </lineage>
</organism>
<dbReference type="Proteomes" id="UP000436006">
    <property type="component" value="Unassembled WGS sequence"/>
</dbReference>
<reference evidence="3 4" key="1">
    <citation type="submission" date="2019-12" db="EMBL/GenBank/DDBJ databases">
        <title>Spirosoma sp. HMF4905 genome sequencing and assembly.</title>
        <authorList>
            <person name="Kang H."/>
            <person name="Cha I."/>
            <person name="Kim H."/>
            <person name="Joh K."/>
        </authorList>
    </citation>
    <scope>NUCLEOTIDE SEQUENCE [LARGE SCALE GENOMIC DNA]</scope>
    <source>
        <strain evidence="3 4">HMF4905</strain>
    </source>
</reference>
<keyword evidence="2" id="KW-1133">Transmembrane helix</keyword>
<dbReference type="EMBL" id="WPIN01000003">
    <property type="protein sequence ID" value="MVM30507.1"/>
    <property type="molecule type" value="Genomic_DNA"/>
</dbReference>
<protein>
    <submittedName>
        <fullName evidence="3">Uncharacterized protein</fullName>
    </submittedName>
</protein>
<feature type="transmembrane region" description="Helical" evidence="2">
    <location>
        <begin position="181"/>
        <end position="201"/>
    </location>
</feature>
<evidence type="ECO:0000256" key="1">
    <source>
        <dbReference type="SAM" id="Coils"/>
    </source>
</evidence>